<name>A0A1G2TGR4_9BACT</name>
<sequence>MLANNLGSSKLLLELKGDPMTSDDYRQLLATKKCPKCGTQFNSEDMGMYGGAYGWQIDDSSFRYTLWAHCRGCKSQLTFKELGIEQAPPALSQHVH</sequence>
<evidence type="ECO:0000313" key="1">
    <source>
        <dbReference type="EMBL" id="OHA95879.1"/>
    </source>
</evidence>
<accession>A0A1G2TGR4</accession>
<dbReference type="EMBL" id="MHVR01000015">
    <property type="protein sequence ID" value="OHA95879.1"/>
    <property type="molecule type" value="Genomic_DNA"/>
</dbReference>
<reference evidence="1 2" key="1">
    <citation type="journal article" date="2016" name="Nat. Commun.">
        <title>Thousands of microbial genomes shed light on interconnected biogeochemical processes in an aquifer system.</title>
        <authorList>
            <person name="Anantharaman K."/>
            <person name="Brown C.T."/>
            <person name="Hug L.A."/>
            <person name="Sharon I."/>
            <person name="Castelle C.J."/>
            <person name="Probst A.J."/>
            <person name="Thomas B.C."/>
            <person name="Singh A."/>
            <person name="Wilkins M.J."/>
            <person name="Karaoz U."/>
            <person name="Brodie E.L."/>
            <person name="Williams K.H."/>
            <person name="Hubbard S.S."/>
            <person name="Banfield J.F."/>
        </authorList>
    </citation>
    <scope>NUCLEOTIDE SEQUENCE [LARGE SCALE GENOMIC DNA]</scope>
</reference>
<dbReference type="Proteomes" id="UP000178175">
    <property type="component" value="Unassembled WGS sequence"/>
</dbReference>
<evidence type="ECO:0000313" key="2">
    <source>
        <dbReference type="Proteomes" id="UP000178175"/>
    </source>
</evidence>
<dbReference type="AlphaFoldDB" id="A0A1G2TGR4"/>
<organism evidence="1 2">
    <name type="scientific">Candidatus Zambryskibacteria bacterium RIFCSPHIGHO2_02_FULL_43_14</name>
    <dbReference type="NCBI Taxonomy" id="1802748"/>
    <lineage>
        <taxon>Bacteria</taxon>
        <taxon>Candidatus Zambryskiibacteriota</taxon>
    </lineage>
</organism>
<proteinExistence type="predicted"/>
<comment type="caution">
    <text evidence="1">The sequence shown here is derived from an EMBL/GenBank/DDBJ whole genome shotgun (WGS) entry which is preliminary data.</text>
</comment>
<protein>
    <submittedName>
        <fullName evidence="1">Uncharacterized protein</fullName>
    </submittedName>
</protein>
<gene>
    <name evidence="1" type="ORF">A3C70_00255</name>
</gene>